<dbReference type="Proteomes" id="UP000318733">
    <property type="component" value="Unassembled WGS sequence"/>
</dbReference>
<dbReference type="AlphaFoldDB" id="A0A556MWE3"/>
<evidence type="ECO:0000313" key="6">
    <source>
        <dbReference type="Proteomes" id="UP000318733"/>
    </source>
</evidence>
<comment type="caution">
    <text evidence="5">The sequence shown here is derived from an EMBL/GenBank/DDBJ whole genome shotgun (WGS) entry which is preliminary data.</text>
</comment>
<name>A0A556MWE3_9SPHI</name>
<keyword evidence="6" id="KW-1185">Reference proteome</keyword>
<dbReference type="EMBL" id="VLPK01000001">
    <property type="protein sequence ID" value="TSJ44254.1"/>
    <property type="molecule type" value="Genomic_DNA"/>
</dbReference>
<evidence type="ECO:0000256" key="1">
    <source>
        <dbReference type="ARBA" id="ARBA00022676"/>
    </source>
</evidence>
<protein>
    <submittedName>
        <fullName evidence="5">Glycosyltransferase family 61 protein</fullName>
    </submittedName>
</protein>
<dbReference type="PANTHER" id="PTHR20961">
    <property type="entry name" value="GLYCOSYLTRANSFERASE"/>
    <property type="match status" value="1"/>
</dbReference>
<feature type="domain" description="Glycosyltransferase 61 catalytic" evidence="4">
    <location>
        <begin position="108"/>
        <end position="281"/>
    </location>
</feature>
<dbReference type="InterPro" id="IPR049625">
    <property type="entry name" value="Glyco_transf_61_cat"/>
</dbReference>
<dbReference type="OrthoDB" id="1156086at2"/>
<keyword evidence="3" id="KW-0325">Glycoprotein</keyword>
<organism evidence="5 6">
    <name type="scientific">Mucilaginibacter corticis</name>
    <dbReference type="NCBI Taxonomy" id="2597670"/>
    <lineage>
        <taxon>Bacteria</taxon>
        <taxon>Pseudomonadati</taxon>
        <taxon>Bacteroidota</taxon>
        <taxon>Sphingobacteriia</taxon>
        <taxon>Sphingobacteriales</taxon>
        <taxon>Sphingobacteriaceae</taxon>
        <taxon>Mucilaginibacter</taxon>
    </lineage>
</organism>
<accession>A0A556MWE3</accession>
<evidence type="ECO:0000256" key="3">
    <source>
        <dbReference type="ARBA" id="ARBA00023180"/>
    </source>
</evidence>
<proteinExistence type="predicted"/>
<dbReference type="InterPro" id="IPR007657">
    <property type="entry name" value="Glycosyltransferase_61"/>
</dbReference>
<dbReference type="GO" id="GO:0016757">
    <property type="term" value="F:glycosyltransferase activity"/>
    <property type="evidence" value="ECO:0007669"/>
    <property type="project" value="UniProtKB-KW"/>
</dbReference>
<dbReference type="Pfam" id="PF04577">
    <property type="entry name" value="Glyco_transf_61"/>
    <property type="match status" value="1"/>
</dbReference>
<evidence type="ECO:0000313" key="5">
    <source>
        <dbReference type="EMBL" id="TSJ44254.1"/>
    </source>
</evidence>
<reference evidence="5 6" key="1">
    <citation type="submission" date="2019-07" db="EMBL/GenBank/DDBJ databases">
        <authorList>
            <person name="Huq M.A."/>
        </authorList>
    </citation>
    <scope>NUCLEOTIDE SEQUENCE [LARGE SCALE GENOMIC DNA]</scope>
    <source>
        <strain evidence="5 6">MAH-19</strain>
    </source>
</reference>
<gene>
    <name evidence="5" type="ORF">FO440_08785</name>
</gene>
<evidence type="ECO:0000256" key="2">
    <source>
        <dbReference type="ARBA" id="ARBA00022679"/>
    </source>
</evidence>
<evidence type="ECO:0000259" key="4">
    <source>
        <dbReference type="Pfam" id="PF04577"/>
    </source>
</evidence>
<dbReference type="RefSeq" id="WP_144247817.1">
    <property type="nucleotide sequence ID" value="NZ_VLPK01000001.1"/>
</dbReference>
<keyword evidence="1" id="KW-0328">Glycosyltransferase</keyword>
<keyword evidence="2 5" id="KW-0808">Transferase</keyword>
<sequence length="354" mass="40952">MLLYPSKTIKRKFPENYKEGELDFCRPEFEYDTKNAQLLTFKKCYVRFNGYLYDSNYNIVEAALIDIDKYRPTSLFIRYKKLILKPKRRLARNQTYLLAFDEWSGNHYHWITEVLPRLIVVADQLPGYILLLPDMPYVRNVGVKLMEYAGLKPLGIEWIQQKEIVKVPELKLITSVILSGRIHDDLMKQVQNRFLSLPQLAQAPPARRRIYITRANATNRRVLNEDEVVAVLKQYNFDVVAFEGLSIDEQMQLANSASIMVAIHGAGLANAIFMQSNTAVLEFRRDKVYHNQCYWHLSSSVGQKFYYLFGQPDSDNVIEGLDACNLTIPIKQLQLTIAQMIKDEQANDAVKDNG</sequence>